<feature type="region of interest" description="Disordered" evidence="1">
    <location>
        <begin position="203"/>
        <end position="229"/>
    </location>
</feature>
<gene>
    <name evidence="2" type="ORF">JR316_000676</name>
</gene>
<accession>A0A8H8CQI2</accession>
<name>A0A8H8CQI2_PSICU</name>
<proteinExistence type="predicted"/>
<dbReference type="AlphaFoldDB" id="A0A8H8CQI2"/>
<organism evidence="2">
    <name type="scientific">Psilocybe cubensis</name>
    <name type="common">Psychedelic mushroom</name>
    <name type="synonym">Stropharia cubensis</name>
    <dbReference type="NCBI Taxonomy" id="181762"/>
    <lineage>
        <taxon>Eukaryota</taxon>
        <taxon>Fungi</taxon>
        <taxon>Dikarya</taxon>
        <taxon>Basidiomycota</taxon>
        <taxon>Agaricomycotina</taxon>
        <taxon>Agaricomycetes</taxon>
        <taxon>Agaricomycetidae</taxon>
        <taxon>Agaricales</taxon>
        <taxon>Agaricineae</taxon>
        <taxon>Strophariaceae</taxon>
        <taxon>Psilocybe</taxon>
    </lineage>
</organism>
<comment type="caution">
    <text evidence="2">The sequence shown here is derived from an EMBL/GenBank/DDBJ whole genome shotgun (WGS) entry which is preliminary data.</text>
</comment>
<feature type="region of interest" description="Disordered" evidence="1">
    <location>
        <begin position="289"/>
        <end position="322"/>
    </location>
</feature>
<reference evidence="2" key="1">
    <citation type="submission" date="2021-02" db="EMBL/GenBank/DDBJ databases">
        <title>Psilocybe cubensis genome.</title>
        <authorList>
            <person name="Mckernan K.J."/>
            <person name="Crawford S."/>
            <person name="Trippe A."/>
            <person name="Kane L.T."/>
            <person name="Mclaughlin S."/>
        </authorList>
    </citation>
    <scope>NUCLEOTIDE SEQUENCE [LARGE SCALE GENOMIC DNA]</scope>
    <source>
        <strain evidence="2">MGC-MH-2018</strain>
    </source>
</reference>
<evidence type="ECO:0000313" key="2">
    <source>
        <dbReference type="EMBL" id="KAG5174018.1"/>
    </source>
</evidence>
<protein>
    <submittedName>
        <fullName evidence="2">Uncharacterized protein</fullName>
    </submittedName>
</protein>
<feature type="compositionally biased region" description="Basic residues" evidence="1">
    <location>
        <begin position="215"/>
        <end position="229"/>
    </location>
</feature>
<evidence type="ECO:0000256" key="1">
    <source>
        <dbReference type="SAM" id="MobiDB-lite"/>
    </source>
</evidence>
<dbReference type="EMBL" id="JAFIQS010000001">
    <property type="protein sequence ID" value="KAG5174018.1"/>
    <property type="molecule type" value="Genomic_DNA"/>
</dbReference>
<sequence length="322" mass="36443">MSIAPAPSTSRGDVVLQPNYFTSSVYVKALRDDISTLIFRFHEVFSLPGCTKPFALFKNVWLNLGWNWLQFKVFDSRSRHTFLDVTLRVFLERTVRTEAPFTRVVALFGMTLFLHCIASRIYPFLAARIVTLSQNFAEGVRRSDHYVSLKAMPDSLTNAQTLPLQPYARYVLSCLERDHVFYILPKSDLGAANPRDLPREIFTEDGMSFHDQGPQKRRGRPARREKGKKARAALDQLDKWTAEDDHRTSEFDNVLNEYTATKASILDADLPTGSFEDVGKTVVARLKETQKNAGQDDGGMIPQLEGRLDGHPKGIFGLVNQD</sequence>